<evidence type="ECO:0000256" key="8">
    <source>
        <dbReference type="ARBA" id="ARBA00023136"/>
    </source>
</evidence>
<evidence type="ECO:0000256" key="9">
    <source>
        <dbReference type="ARBA" id="ARBA00023173"/>
    </source>
</evidence>
<evidence type="ECO:0000256" key="4">
    <source>
        <dbReference type="ARBA" id="ARBA00022475"/>
    </source>
</evidence>
<comment type="function">
    <text evidence="13">Probable chloride channel.</text>
</comment>
<evidence type="ECO:0000256" key="5">
    <source>
        <dbReference type="ARBA" id="ARBA00022692"/>
    </source>
</evidence>
<keyword evidence="7 13" id="KW-0406">Ion transport</keyword>
<comment type="subcellular location">
    <subcellularLocation>
        <location evidence="1 13">Cell membrane</location>
        <topology evidence="1 13">Multi-pass membrane protein</topology>
    </subcellularLocation>
</comment>
<evidence type="ECO:0000256" key="6">
    <source>
        <dbReference type="ARBA" id="ARBA00022989"/>
    </source>
</evidence>
<evidence type="ECO:0000256" key="12">
    <source>
        <dbReference type="ARBA" id="ARBA00023303"/>
    </source>
</evidence>
<feature type="transmembrane region" description="Helical" evidence="13">
    <location>
        <begin position="84"/>
        <end position="108"/>
    </location>
</feature>
<evidence type="ECO:0000256" key="3">
    <source>
        <dbReference type="ARBA" id="ARBA00022448"/>
    </source>
</evidence>
<evidence type="ECO:0000256" key="10">
    <source>
        <dbReference type="ARBA" id="ARBA00023180"/>
    </source>
</evidence>
<sequence>MEIVSAYSPTEITKILHGIPHLTFKFVLLENPIFTLDDPKYLESLAIVALMPVCILLISMIAFLIFYCCVGVKRAAPNKVNSSSCYCSVCLMAIFITLALGAVGVGVYGSIQVHDGSTDASDATSEINKSFSAITVVMTSINGIMDELNEQSDDLIATEVNNSVIDVLIESVSNLSESVTRLPQQTEGANDRLMWMVQLFQLVEYYRTIITFLLIGCHGLVCILALMGICFRSKCLLMATTFIGLICLVATYLYVGSLLMVDVAVADLCMDPYTYIKTQSVDKLYMDNSTALYYLTCSHEDDARDPYHQATKDSLDAAESMETAILEINGLSSKGEDVLDKLYGNVGTMIKRLQSLEGDLQCQGVHTALEEFVPAICISFVEGFFIIGVAFLCFCFALTAILCAAPKTWKRFTSKKTREELDLDDVFLPSNNPRPIVSRTNNPLFVPPDDRHSRRISSNTNLPAATNSLSFFRRSEEDMTLLEHPPPDYSPPRPGSEY</sequence>
<evidence type="ECO:0000256" key="11">
    <source>
        <dbReference type="ARBA" id="ARBA00023214"/>
    </source>
</evidence>
<dbReference type="Pfam" id="PF04906">
    <property type="entry name" value="Tweety"/>
    <property type="match status" value="1"/>
</dbReference>
<dbReference type="InterPro" id="IPR006990">
    <property type="entry name" value="Tweety"/>
</dbReference>
<keyword evidence="8 13" id="KW-0472">Membrane</keyword>
<comment type="similarity">
    <text evidence="2 13">Belongs to the tweety family.</text>
</comment>
<keyword evidence="11 13" id="KW-0868">Chloride</keyword>
<dbReference type="EMBL" id="CAWYQH010000152">
    <property type="protein sequence ID" value="CAK8696023.1"/>
    <property type="molecule type" value="Genomic_DNA"/>
</dbReference>
<proteinExistence type="inferred from homology"/>
<dbReference type="PANTHER" id="PTHR12424:SF8">
    <property type="entry name" value="PROTEIN TWEETY"/>
    <property type="match status" value="1"/>
</dbReference>
<feature type="region of interest" description="Disordered" evidence="14">
    <location>
        <begin position="438"/>
        <end position="462"/>
    </location>
</feature>
<reference evidence="15 16" key="1">
    <citation type="submission" date="2024-02" db="EMBL/GenBank/DDBJ databases">
        <authorList>
            <person name="Daric V."/>
            <person name="Darras S."/>
        </authorList>
    </citation>
    <scope>NUCLEOTIDE SEQUENCE [LARGE SCALE GENOMIC DNA]</scope>
</reference>
<accession>A0ABP0GWA4</accession>
<feature type="transmembrane region" description="Helical" evidence="13">
    <location>
        <begin position="45"/>
        <end position="72"/>
    </location>
</feature>
<keyword evidence="4" id="KW-1003">Cell membrane</keyword>
<evidence type="ECO:0000313" key="16">
    <source>
        <dbReference type="Proteomes" id="UP001642483"/>
    </source>
</evidence>
<gene>
    <name evidence="15" type="ORF">CVLEPA_LOCUS29216</name>
</gene>
<keyword evidence="6 13" id="KW-1133">Transmembrane helix</keyword>
<keyword evidence="3 13" id="KW-0813">Transport</keyword>
<evidence type="ECO:0000313" key="15">
    <source>
        <dbReference type="EMBL" id="CAK8696023.1"/>
    </source>
</evidence>
<dbReference type="Proteomes" id="UP001642483">
    <property type="component" value="Unassembled WGS sequence"/>
</dbReference>
<evidence type="ECO:0000256" key="1">
    <source>
        <dbReference type="ARBA" id="ARBA00004651"/>
    </source>
</evidence>
<keyword evidence="16" id="KW-1185">Reference proteome</keyword>
<organism evidence="15 16">
    <name type="scientific">Clavelina lepadiformis</name>
    <name type="common">Light-bulb sea squirt</name>
    <name type="synonym">Ascidia lepadiformis</name>
    <dbReference type="NCBI Taxonomy" id="159417"/>
    <lineage>
        <taxon>Eukaryota</taxon>
        <taxon>Metazoa</taxon>
        <taxon>Chordata</taxon>
        <taxon>Tunicata</taxon>
        <taxon>Ascidiacea</taxon>
        <taxon>Aplousobranchia</taxon>
        <taxon>Clavelinidae</taxon>
        <taxon>Clavelina</taxon>
    </lineage>
</organism>
<feature type="transmembrane region" description="Helical" evidence="13">
    <location>
        <begin position="205"/>
        <end position="229"/>
    </location>
</feature>
<keyword evidence="12 13" id="KW-0407">Ion channel</keyword>
<dbReference type="PANTHER" id="PTHR12424">
    <property type="entry name" value="TWEETY-RELATED"/>
    <property type="match status" value="1"/>
</dbReference>
<evidence type="ECO:0000256" key="2">
    <source>
        <dbReference type="ARBA" id="ARBA00009849"/>
    </source>
</evidence>
<protein>
    <recommendedName>
        <fullName evidence="13">Protein tweety homolog</fullName>
    </recommendedName>
</protein>
<name>A0ABP0GWA4_CLALP</name>
<feature type="transmembrane region" description="Helical" evidence="13">
    <location>
        <begin position="384"/>
        <end position="405"/>
    </location>
</feature>
<keyword evidence="5 13" id="KW-0812">Transmembrane</keyword>
<keyword evidence="10" id="KW-0325">Glycoprotein</keyword>
<evidence type="ECO:0000256" key="14">
    <source>
        <dbReference type="SAM" id="MobiDB-lite"/>
    </source>
</evidence>
<evidence type="ECO:0000256" key="7">
    <source>
        <dbReference type="ARBA" id="ARBA00023065"/>
    </source>
</evidence>
<evidence type="ECO:0000256" key="13">
    <source>
        <dbReference type="RuleBase" id="RU361114"/>
    </source>
</evidence>
<comment type="caution">
    <text evidence="15">The sequence shown here is derived from an EMBL/GenBank/DDBJ whole genome shotgun (WGS) entry which is preliminary data.</text>
</comment>
<feature type="transmembrane region" description="Helical" evidence="13">
    <location>
        <begin position="236"/>
        <end position="255"/>
    </location>
</feature>
<keyword evidence="9 13" id="KW-0869">Chloride channel</keyword>